<feature type="compositionally biased region" description="Low complexity" evidence="3">
    <location>
        <begin position="840"/>
        <end position="850"/>
    </location>
</feature>
<evidence type="ECO:0000256" key="1">
    <source>
        <dbReference type="ARBA" id="ARBA00022729"/>
    </source>
</evidence>
<protein>
    <submittedName>
        <fullName evidence="5">Mucin</fullName>
    </submittedName>
</protein>
<accession>F4PPE1</accession>
<dbReference type="AlphaFoldDB" id="F4PPE1"/>
<feature type="region of interest" description="Disordered" evidence="3">
    <location>
        <begin position="203"/>
        <end position="506"/>
    </location>
</feature>
<dbReference type="OMA" id="ITHAYFR"/>
<evidence type="ECO:0000313" key="6">
    <source>
        <dbReference type="Proteomes" id="UP000007797"/>
    </source>
</evidence>
<name>F4PPE1_CACFS</name>
<feature type="compositionally biased region" description="Basic and acidic residues" evidence="3">
    <location>
        <begin position="394"/>
        <end position="407"/>
    </location>
</feature>
<dbReference type="Proteomes" id="UP000007797">
    <property type="component" value="Unassembled WGS sequence"/>
</dbReference>
<dbReference type="GeneID" id="14874619"/>
<feature type="compositionally biased region" description="Acidic residues" evidence="3">
    <location>
        <begin position="661"/>
        <end position="671"/>
    </location>
</feature>
<feature type="signal peptide" evidence="4">
    <location>
        <begin position="1"/>
        <end position="26"/>
    </location>
</feature>
<feature type="compositionally biased region" description="Basic and acidic residues" evidence="3">
    <location>
        <begin position="302"/>
        <end position="323"/>
    </location>
</feature>
<dbReference type="KEGG" id="dfa:DFA_04372"/>
<evidence type="ECO:0000256" key="4">
    <source>
        <dbReference type="SAM" id="SignalP"/>
    </source>
</evidence>
<dbReference type="EMBL" id="GL883009">
    <property type="protein sequence ID" value="EGG22254.1"/>
    <property type="molecule type" value="Genomic_DNA"/>
</dbReference>
<proteinExistence type="predicted"/>
<dbReference type="STRING" id="1054147.F4PPE1"/>
<feature type="compositionally biased region" description="Pro residues" evidence="3">
    <location>
        <begin position="411"/>
        <end position="436"/>
    </location>
</feature>
<dbReference type="RefSeq" id="XP_004360105.1">
    <property type="nucleotide sequence ID" value="XM_004360048.1"/>
</dbReference>
<keyword evidence="1 4" id="KW-0732">Signal</keyword>
<feature type="compositionally biased region" description="Basic and acidic residues" evidence="3">
    <location>
        <begin position="126"/>
        <end position="142"/>
    </location>
</feature>
<dbReference type="PANTHER" id="PTHR36489">
    <property type="entry name" value="PROTEIN-COUPLED RECEPTOR GPR1, PUTATIVE-RELATED"/>
    <property type="match status" value="1"/>
</dbReference>
<organism evidence="5 6">
    <name type="scientific">Cavenderia fasciculata</name>
    <name type="common">Slime mold</name>
    <name type="synonym">Dictyostelium fasciculatum</name>
    <dbReference type="NCBI Taxonomy" id="261658"/>
    <lineage>
        <taxon>Eukaryota</taxon>
        <taxon>Amoebozoa</taxon>
        <taxon>Evosea</taxon>
        <taxon>Eumycetozoa</taxon>
        <taxon>Dictyostelia</taxon>
        <taxon>Acytosteliales</taxon>
        <taxon>Cavenderiaceae</taxon>
        <taxon>Cavenderia</taxon>
    </lineage>
</organism>
<sequence length="859" mass="96282">MIRQVTCVGLILAVVVVLLMVVGLDALAHNVDSRTIDRRMFVDRVHALAGQMEEERIQLEKDHRQQQQDETTNQDIGNYEAELQIALTLPDDYQDNYHDQYPDVEDDQNWDHYESQNHYQLLLQKRQQEEQQHQQQQQKEKSSYNWNDDGNEYHLRKIDSDQILIDLSDYGPQDYEYVQYDENNQIINAQSQLDKILNIQRQQQEEKEKAQHQQQQKEKLKSKKQIVDDVKDNPTDAPTEKPTEAPTVKPTDAPTEAPTPKPTEAPTVKPTEKPTDKPTEKPTEAPTVPPTEKPTEAPTEPPTEKPTEPPTEKPTDKPTEKPTEAPTVPPTEKPTEAPTPKPTEAPTVKPTPKPTEAPTVKPTPKPTEAPTVPPTEAPTVKPTPKPTEAPTVKPTEKPTDKPTEKPTEAPTVPPTVKPTEAPTPKPTEAPTVPPTVKPTEAPTVPPTEAPTVPPTEAPTVPPTPKPTEAPTVPPTPKPTEAPTVPPTPKPTERPTTPSHQPPDQTFSCGIEIKQSIVKNLTYPLALKSLEVINHEPYSHHLLIVMRKIVTGTIFQSNIRVESVWTSIIPQPLGLIYHLFGPVTNVNGLTMMRSIDATSSATNPKYTIPPISLPIRPSSFYTFTYFAPEEVQVKFTEPEGCSYLLPKPTTLPQQPPPPQPDNDGDADDDDDDNSNHINNNPRDKSCKVSVQQQLIDRKQGIRGQSISTFSVLMTNVSPRAKLYDVVMRPVGSVNEASGVEFWAAASIFHFASNKVVHWPAQIRSIGIDPGSSFVWYYNQINSNHPANIEILQTVCIPEYNNISTEDKRRKKRVSLKQQLDQLGQLELFEEKLLNNQKHHNINNNQNNQNNNHNHKNIKKD</sequence>
<feature type="compositionally biased region" description="Pro residues" evidence="3">
    <location>
        <begin position="443"/>
        <end position="489"/>
    </location>
</feature>
<evidence type="ECO:0000256" key="3">
    <source>
        <dbReference type="SAM" id="MobiDB-lite"/>
    </source>
</evidence>
<feature type="compositionally biased region" description="Pro residues" evidence="3">
    <location>
        <begin position="327"/>
        <end position="387"/>
    </location>
</feature>
<dbReference type="OrthoDB" id="21610at2759"/>
<feature type="region of interest" description="Disordered" evidence="3">
    <location>
        <begin position="126"/>
        <end position="152"/>
    </location>
</feature>
<keyword evidence="6" id="KW-1185">Reference proteome</keyword>
<feature type="compositionally biased region" description="Basic and acidic residues" evidence="3">
    <location>
        <begin position="203"/>
        <end position="243"/>
    </location>
</feature>
<dbReference type="Pfam" id="PF04886">
    <property type="entry name" value="PT"/>
    <property type="match status" value="1"/>
</dbReference>
<dbReference type="InterPro" id="IPR006970">
    <property type="entry name" value="PT"/>
</dbReference>
<dbReference type="PANTHER" id="PTHR36489:SF2">
    <property type="entry name" value="APPLE DOMAIN-CONTAINING PROTEIN"/>
    <property type="match status" value="1"/>
</dbReference>
<feature type="chain" id="PRO_5003313227" evidence="4">
    <location>
        <begin position="27"/>
        <end position="859"/>
    </location>
</feature>
<evidence type="ECO:0000313" key="5">
    <source>
        <dbReference type="EMBL" id="EGG22254.1"/>
    </source>
</evidence>
<evidence type="ECO:0000256" key="2">
    <source>
        <dbReference type="ARBA" id="ARBA00022737"/>
    </source>
</evidence>
<keyword evidence="2" id="KW-0677">Repeat</keyword>
<reference evidence="6" key="1">
    <citation type="journal article" date="2011" name="Genome Res.">
        <title>Phylogeny-wide analysis of social amoeba genomes highlights ancient origins for complex intercellular communication.</title>
        <authorList>
            <person name="Heidel A.J."/>
            <person name="Lawal H.M."/>
            <person name="Felder M."/>
            <person name="Schilde C."/>
            <person name="Helps N.R."/>
            <person name="Tunggal B."/>
            <person name="Rivero F."/>
            <person name="John U."/>
            <person name="Schleicher M."/>
            <person name="Eichinger L."/>
            <person name="Platzer M."/>
            <person name="Noegel A.A."/>
            <person name="Schaap P."/>
            <person name="Gloeckner G."/>
        </authorList>
    </citation>
    <scope>NUCLEOTIDE SEQUENCE [LARGE SCALE GENOMIC DNA]</scope>
    <source>
        <strain evidence="6">SH3</strain>
    </source>
</reference>
<feature type="region of interest" description="Disordered" evidence="3">
    <location>
        <begin position="838"/>
        <end position="859"/>
    </location>
</feature>
<gene>
    <name evidence="5" type="ORF">DFA_04372</name>
</gene>
<feature type="compositionally biased region" description="Basic and acidic residues" evidence="3">
    <location>
        <begin position="270"/>
        <end position="283"/>
    </location>
</feature>
<feature type="region of interest" description="Disordered" evidence="3">
    <location>
        <begin position="643"/>
        <end position="688"/>
    </location>
</feature>